<feature type="coiled-coil region" evidence="1">
    <location>
        <begin position="40"/>
        <end position="67"/>
    </location>
</feature>
<keyword evidence="2" id="KW-0472">Membrane</keyword>
<evidence type="ECO:0000313" key="3">
    <source>
        <dbReference type="EMBL" id="MCV6824106.1"/>
    </source>
</evidence>
<keyword evidence="2" id="KW-1133">Transmembrane helix</keyword>
<evidence type="ECO:0000256" key="1">
    <source>
        <dbReference type="SAM" id="Coils"/>
    </source>
</evidence>
<dbReference type="EMBL" id="JAOYFC010000001">
    <property type="protein sequence ID" value="MCV6824106.1"/>
    <property type="molecule type" value="Genomic_DNA"/>
</dbReference>
<dbReference type="AlphaFoldDB" id="A0AAE3J055"/>
<organism evidence="3 4">
    <name type="scientific">Halocynthiibacter halioticoli</name>
    <dbReference type="NCBI Taxonomy" id="2986804"/>
    <lineage>
        <taxon>Bacteria</taxon>
        <taxon>Pseudomonadati</taxon>
        <taxon>Pseudomonadota</taxon>
        <taxon>Alphaproteobacteria</taxon>
        <taxon>Rhodobacterales</taxon>
        <taxon>Paracoccaceae</taxon>
        <taxon>Halocynthiibacter</taxon>
    </lineage>
</organism>
<name>A0AAE3J055_9RHOB</name>
<dbReference type="Pfam" id="PF04977">
    <property type="entry name" value="DivIC"/>
    <property type="match status" value="1"/>
</dbReference>
<reference evidence="3" key="1">
    <citation type="submission" date="2022-10" db="EMBL/GenBank/DDBJ databases">
        <authorList>
            <person name="Yue Y."/>
        </authorList>
    </citation>
    <scope>NUCLEOTIDE SEQUENCE</scope>
    <source>
        <strain evidence="3">Z654</strain>
    </source>
</reference>
<gene>
    <name evidence="3" type="ORF">OH136_06005</name>
</gene>
<protein>
    <submittedName>
        <fullName evidence="3">Septum formation initiator family protein</fullName>
    </submittedName>
</protein>
<proteinExistence type="predicted"/>
<keyword evidence="1" id="KW-0175">Coiled coil</keyword>
<sequence>MSQPKRKSLLGVWAYSIGATGLAVYFTFAAVQGDYGIFNRVQITAEAEALKAELAEISRQVAVMENKTRRLSDSYLDLDLLDEQARSVLGLIRSDEIVVR</sequence>
<comment type="caution">
    <text evidence="3">The sequence shown here is derived from an EMBL/GenBank/DDBJ whole genome shotgun (WGS) entry which is preliminary data.</text>
</comment>
<evidence type="ECO:0000313" key="4">
    <source>
        <dbReference type="Proteomes" id="UP001208041"/>
    </source>
</evidence>
<feature type="transmembrane region" description="Helical" evidence="2">
    <location>
        <begin position="12"/>
        <end position="31"/>
    </location>
</feature>
<dbReference type="InterPro" id="IPR007060">
    <property type="entry name" value="FtsL/DivIC"/>
</dbReference>
<dbReference type="Proteomes" id="UP001208041">
    <property type="component" value="Unassembled WGS sequence"/>
</dbReference>
<keyword evidence="4" id="KW-1185">Reference proteome</keyword>
<keyword evidence="2" id="KW-0812">Transmembrane</keyword>
<accession>A0AAE3J055</accession>
<evidence type="ECO:0000256" key="2">
    <source>
        <dbReference type="SAM" id="Phobius"/>
    </source>
</evidence>
<dbReference type="RefSeq" id="WP_263952926.1">
    <property type="nucleotide sequence ID" value="NZ_JAOYFC010000001.1"/>
</dbReference>